<dbReference type="EMBL" id="CP059265">
    <property type="protein sequence ID" value="QLQ30431.1"/>
    <property type="molecule type" value="Genomic_DNA"/>
</dbReference>
<dbReference type="Proteomes" id="UP000510621">
    <property type="component" value="Chromosome"/>
</dbReference>
<dbReference type="AlphaFoldDB" id="A0A7L6AMT9"/>
<sequence>MKTLFSLIESPAHPNFSALYQQLAIQEERFTAARKLHKALQKQQPDFLVGEFIYGYGNNYAGANVCNLDVTLRALQRFSPDTKVIVFCNKEEMPYIDKLTALFPLHAVLPLPASEQAMQTALAS</sequence>
<keyword evidence="2" id="KW-1185">Reference proteome</keyword>
<name>A0A7L6AMT9_9GAMM</name>
<evidence type="ECO:0000313" key="2">
    <source>
        <dbReference type="Proteomes" id="UP000510621"/>
    </source>
</evidence>
<gene>
    <name evidence="1" type="ORF">HZT40_01030</name>
</gene>
<proteinExistence type="predicted"/>
<organism evidence="1 2">
    <name type="scientific">Candidatus Thiothrix singaporensis</name>
    <dbReference type="NCBI Taxonomy" id="2799669"/>
    <lineage>
        <taxon>Bacteria</taxon>
        <taxon>Pseudomonadati</taxon>
        <taxon>Pseudomonadota</taxon>
        <taxon>Gammaproteobacteria</taxon>
        <taxon>Thiotrichales</taxon>
        <taxon>Thiotrichaceae</taxon>
        <taxon>Thiothrix</taxon>
    </lineage>
</organism>
<dbReference type="KEGG" id="this:HZT40_01030"/>
<protein>
    <submittedName>
        <fullName evidence="1">Uncharacterized protein</fullName>
    </submittedName>
</protein>
<reference evidence="1" key="1">
    <citation type="submission" date="2020-06" db="EMBL/GenBank/DDBJ databases">
        <title>Analysis procedures for assessing recovery of high quality, complete, closed genomes from Nanopore long read metagenome sequencing.</title>
        <authorList>
            <person name="Bessarab I."/>
            <person name="Arumugam K."/>
            <person name="Haryono M."/>
            <person name="Liu X."/>
            <person name="Roy S."/>
            <person name="Zuniga-Montanez R.E."/>
            <person name="Qiu G."/>
            <person name="Drautz-Moses D.I."/>
            <person name="Law Y.Y."/>
            <person name="Wuertz S."/>
            <person name="Lauro F.M."/>
            <person name="Huson D.H."/>
            <person name="Williams R.B."/>
        </authorList>
    </citation>
    <scope>NUCLEOTIDE SEQUENCE [LARGE SCALE GENOMIC DNA]</scope>
    <source>
        <strain evidence="1">SSD2</strain>
    </source>
</reference>
<accession>A0A7L6AMT9</accession>
<evidence type="ECO:0000313" key="1">
    <source>
        <dbReference type="EMBL" id="QLQ30431.1"/>
    </source>
</evidence>